<feature type="transmembrane region" description="Helical" evidence="1">
    <location>
        <begin position="343"/>
        <end position="367"/>
    </location>
</feature>
<accession>A0A4V1QPR3</accession>
<feature type="transmembrane region" description="Helical" evidence="1">
    <location>
        <begin position="84"/>
        <end position="105"/>
    </location>
</feature>
<dbReference type="Proteomes" id="UP000292347">
    <property type="component" value="Unassembled WGS sequence"/>
</dbReference>
<reference evidence="2 3" key="1">
    <citation type="submission" date="2019-01" db="EMBL/GenBank/DDBJ databases">
        <title>Sphingomonas mucosissima sp. nov. and Sphingomonas desiccabilis sp. nov., from biological soil crusts in the Colorado Plateau, USA.</title>
        <authorList>
            <person name="Zhu D."/>
        </authorList>
    </citation>
    <scope>NUCLEOTIDE SEQUENCE [LARGE SCALE GENOMIC DNA]</scope>
    <source>
        <strain evidence="2 3">CP1D</strain>
    </source>
</reference>
<keyword evidence="1" id="KW-0812">Transmembrane</keyword>
<sequence>MFWAFVMLMVTNVALAKAGFSTGSTPVTFGYLLMGALAPFALIGLIVRPVLSPAALLHVLLAYLPVGLFAVYKVETAFGSPAELLVTGTNFLILPVIIIGLFSPYLEDLTEAQICTVLKWCVRFAVAWGLMNFFMYALTKSFIAIPYLTMNAADAAEVFGKNNRRGGFMKLVSTYNNGNIFGVCMIALGPVYLYAEKSRAWMAAFLLAILLTLSRSAWFGMVVMGGVMVALGQVRVNRGPVWLGGLAAVGGIVIIMPFLGWTSDNLFDSNLGGRFYQVEQLVITWFGAPRVSIKEIIYLGLLQSFGLIGFLFVMLALTFPILVNASRLRTLPMLRRAAIGGTICYLAMAALDGAFIFPPVLAIFLFLGALTYRRGYRGAAGRAALPATAAI</sequence>
<evidence type="ECO:0000313" key="2">
    <source>
        <dbReference type="EMBL" id="RXZ34697.1"/>
    </source>
</evidence>
<keyword evidence="3" id="KW-1185">Reference proteome</keyword>
<organism evidence="2 3">
    <name type="scientific">Sphingomonas desiccabilis</name>
    <dbReference type="NCBI Taxonomy" id="429134"/>
    <lineage>
        <taxon>Bacteria</taxon>
        <taxon>Pseudomonadati</taxon>
        <taxon>Pseudomonadota</taxon>
        <taxon>Alphaproteobacteria</taxon>
        <taxon>Sphingomonadales</taxon>
        <taxon>Sphingomonadaceae</taxon>
        <taxon>Sphingomonas</taxon>
    </lineage>
</organism>
<dbReference type="AlphaFoldDB" id="A0A4V1QPR3"/>
<keyword evidence="1" id="KW-0472">Membrane</keyword>
<gene>
    <name evidence="2" type="ORF">EO081_03240</name>
</gene>
<feature type="transmembrane region" description="Helical" evidence="1">
    <location>
        <begin position="201"/>
        <end position="229"/>
    </location>
</feature>
<dbReference type="EMBL" id="SDPT01000001">
    <property type="protein sequence ID" value="RXZ34697.1"/>
    <property type="molecule type" value="Genomic_DNA"/>
</dbReference>
<name>A0A4V1QPR3_9SPHN</name>
<feature type="transmembrane region" description="Helical" evidence="1">
    <location>
        <begin position="241"/>
        <end position="261"/>
    </location>
</feature>
<evidence type="ECO:0000256" key="1">
    <source>
        <dbReference type="SAM" id="Phobius"/>
    </source>
</evidence>
<keyword evidence="1" id="KW-1133">Transmembrane helix</keyword>
<feature type="transmembrane region" description="Helical" evidence="1">
    <location>
        <begin position="296"/>
        <end position="322"/>
    </location>
</feature>
<comment type="caution">
    <text evidence="2">The sequence shown here is derived from an EMBL/GenBank/DDBJ whole genome shotgun (WGS) entry which is preliminary data.</text>
</comment>
<evidence type="ECO:0000313" key="3">
    <source>
        <dbReference type="Proteomes" id="UP000292347"/>
    </source>
</evidence>
<proteinExistence type="predicted"/>
<protein>
    <recommendedName>
        <fullName evidence="4">O-antigen ligase domain-containing protein</fullName>
    </recommendedName>
</protein>
<feature type="transmembrane region" description="Helical" evidence="1">
    <location>
        <begin position="172"/>
        <end position="195"/>
    </location>
</feature>
<evidence type="ECO:0008006" key="4">
    <source>
        <dbReference type="Google" id="ProtNLM"/>
    </source>
</evidence>
<feature type="transmembrane region" description="Helical" evidence="1">
    <location>
        <begin position="54"/>
        <end position="72"/>
    </location>
</feature>